<protein>
    <submittedName>
        <fullName evidence="1">Uncharacterized protein</fullName>
    </submittedName>
</protein>
<dbReference type="Proteomes" id="UP000261082">
    <property type="component" value="Unassembled WGS sequence"/>
</dbReference>
<dbReference type="EMBL" id="QVID01000002">
    <property type="protein sequence ID" value="RFN58002.1"/>
    <property type="molecule type" value="Genomic_DNA"/>
</dbReference>
<comment type="caution">
    <text evidence="1">The sequence shown here is derived from an EMBL/GenBank/DDBJ whole genome shotgun (WGS) entry which is preliminary data.</text>
</comment>
<organism evidence="1 2">
    <name type="scientific">Marixanthomonas ophiurae</name>
    <dbReference type="NCBI Taxonomy" id="387659"/>
    <lineage>
        <taxon>Bacteria</taxon>
        <taxon>Pseudomonadati</taxon>
        <taxon>Bacteroidota</taxon>
        <taxon>Flavobacteriia</taxon>
        <taxon>Flavobacteriales</taxon>
        <taxon>Flavobacteriaceae</taxon>
        <taxon>Marixanthomonas</taxon>
    </lineage>
</organism>
<evidence type="ECO:0000313" key="2">
    <source>
        <dbReference type="Proteomes" id="UP000261082"/>
    </source>
</evidence>
<accession>A0A3E1Q7B2</accession>
<dbReference type="AlphaFoldDB" id="A0A3E1Q7B2"/>
<gene>
    <name evidence="1" type="ORF">DZ858_12225</name>
</gene>
<reference evidence="1 2" key="1">
    <citation type="journal article" date="2007" name="Int. J. Syst. Evol. Microbiol.">
        <title>Marixanthomonas ophiurae gen. nov., sp. nov., a marine bacterium of the family Flavobacteriaceae isolated from a deep-sea brittle star.</title>
        <authorList>
            <person name="Romanenko L.A."/>
            <person name="Uchino M."/>
            <person name="Frolova G.M."/>
            <person name="Mikhailov V.V."/>
        </authorList>
    </citation>
    <scope>NUCLEOTIDE SEQUENCE [LARGE SCALE GENOMIC DNA]</scope>
    <source>
        <strain evidence="1 2">KMM 3046</strain>
    </source>
</reference>
<name>A0A3E1Q7B2_9FLAO</name>
<sequence>MIFIRIYLQINELCLFFLLVLLTDNPNLLLMSKITCTKLVILVLCISPYLHAQVGIGTTTPKSLLDIKASSQSTPNNYDGILIPQFDAFPATNPGADQDGMLAFLNNAIGTDDKGFYYWDDDQTKWINIGAEEWKAGTNPSGDNLIFATRAKLTGTDMVITDDGRIGFGTDDPVERFEFRGPGDNDFQITSANENPPNYILYNTGGTLETPGPLKANGEIGSFVVKTHDGNQIRENGGFRYYMDGVATPGSVPSRFVISTVPEGSVGQIERIVVRNTGNVGLTEEDPTATLHIRAGKAAAGSAPLKLTEGTNLTTAEKGAIEYDGTDLYFTPDTSRQVIMKGYKATVNIDLSNINTLSTIEETVTVPGAKVGNSCSCAPDTSIEGNLIWSCYVSAIDTVTIRVLNSSTTLMVDPVANDWKVTVTD</sequence>
<keyword evidence="2" id="KW-1185">Reference proteome</keyword>
<proteinExistence type="predicted"/>
<evidence type="ECO:0000313" key="1">
    <source>
        <dbReference type="EMBL" id="RFN58002.1"/>
    </source>
</evidence>